<protein>
    <recommendedName>
        <fullName evidence="2">Thiamine-binding protein domain-containing protein</fullName>
    </recommendedName>
</protein>
<dbReference type="PANTHER" id="PTHR33777:SF1">
    <property type="entry name" value="UPF0045 PROTEIN ECM15"/>
    <property type="match status" value="1"/>
</dbReference>
<name>A0A1S7LGZ0_MAGMO</name>
<dbReference type="InterPro" id="IPR051614">
    <property type="entry name" value="UPF0045_domain"/>
</dbReference>
<dbReference type="InterPro" id="IPR002767">
    <property type="entry name" value="Thiamine_BP"/>
</dbReference>
<dbReference type="Pfam" id="PF01910">
    <property type="entry name" value="Thiamine_BP"/>
    <property type="match status" value="1"/>
</dbReference>
<dbReference type="PANTHER" id="PTHR33777">
    <property type="entry name" value="UPF0045 PROTEIN ECM15"/>
    <property type="match status" value="1"/>
</dbReference>
<reference evidence="3" key="1">
    <citation type="submission" date="2015-04" db="EMBL/GenBank/DDBJ databases">
        <authorList>
            <person name="Syromyatnikov M.Y."/>
            <person name="Popov V.N."/>
        </authorList>
    </citation>
    <scope>NUCLEOTIDE SEQUENCE</scope>
    <source>
        <strain evidence="3">MO-1</strain>
    </source>
</reference>
<dbReference type="AlphaFoldDB" id="A0A1S7LGZ0"/>
<sequence length="103" mass="11299">MSVLVEFSMTPLDKGESVSKYVARSLDIISSSGISYKLGPMGTCVEGEWDEVMAVVKDCYEKMSSDCDRISISIKADARKGKDGRLEGKIKSIQDKLGREINS</sequence>
<dbReference type="Gene3D" id="3.30.70.930">
    <property type="match status" value="1"/>
</dbReference>
<dbReference type="GO" id="GO:0005829">
    <property type="term" value="C:cytosol"/>
    <property type="evidence" value="ECO:0007669"/>
    <property type="project" value="TreeGrafter"/>
</dbReference>
<dbReference type="InterPro" id="IPR029756">
    <property type="entry name" value="MTH1187/YkoF-like"/>
</dbReference>
<gene>
    <name evidence="3" type="ORF">MAGMO_1624</name>
</gene>
<feature type="domain" description="Thiamine-binding protein" evidence="2">
    <location>
        <begin position="5"/>
        <end position="93"/>
    </location>
</feature>
<evidence type="ECO:0000256" key="1">
    <source>
        <dbReference type="ARBA" id="ARBA00010272"/>
    </source>
</evidence>
<dbReference type="EMBL" id="LO017727">
    <property type="protein sequence ID" value="CRH05808.1"/>
    <property type="molecule type" value="Genomic_DNA"/>
</dbReference>
<dbReference type="NCBIfam" id="TIGR00106">
    <property type="entry name" value="MTH1187 family thiamine-binding protein"/>
    <property type="match status" value="1"/>
</dbReference>
<organism evidence="3">
    <name type="scientific">Magnetococcus massalia (strain MO-1)</name>
    <dbReference type="NCBI Taxonomy" id="451514"/>
    <lineage>
        <taxon>Bacteria</taxon>
        <taxon>Pseudomonadati</taxon>
        <taxon>Pseudomonadota</taxon>
        <taxon>Magnetococcia</taxon>
        <taxon>Magnetococcales</taxon>
        <taxon>Magnetococcaceae</taxon>
        <taxon>Magnetococcus</taxon>
    </lineage>
</organism>
<evidence type="ECO:0000259" key="2">
    <source>
        <dbReference type="Pfam" id="PF01910"/>
    </source>
</evidence>
<comment type="similarity">
    <text evidence="1">Belongs to the UPF0045 family.</text>
</comment>
<dbReference type="SUPFAM" id="SSF89957">
    <property type="entry name" value="MTH1187/YkoF-like"/>
    <property type="match status" value="1"/>
</dbReference>
<evidence type="ECO:0000313" key="3">
    <source>
        <dbReference type="EMBL" id="CRH05808.1"/>
    </source>
</evidence>
<accession>A0A1S7LGZ0</accession>
<proteinExistence type="inferred from homology"/>